<evidence type="ECO:0000313" key="3">
    <source>
        <dbReference type="EMBL" id="KKN00190.1"/>
    </source>
</evidence>
<proteinExistence type="predicted"/>
<organism evidence="3">
    <name type="scientific">marine sediment metagenome</name>
    <dbReference type="NCBI Taxonomy" id="412755"/>
    <lineage>
        <taxon>unclassified sequences</taxon>
        <taxon>metagenomes</taxon>
        <taxon>ecological metagenomes</taxon>
    </lineage>
</organism>
<dbReference type="GO" id="GO:0008713">
    <property type="term" value="F:ADP-heptose-lipopolysaccharide heptosyltransferase activity"/>
    <property type="evidence" value="ECO:0007669"/>
    <property type="project" value="TreeGrafter"/>
</dbReference>
<dbReference type="Gene3D" id="3.40.50.2000">
    <property type="entry name" value="Glycogen Phosphorylase B"/>
    <property type="match status" value="1"/>
</dbReference>
<dbReference type="EMBL" id="LAZR01005405">
    <property type="protein sequence ID" value="KKN00190.1"/>
    <property type="molecule type" value="Genomic_DNA"/>
</dbReference>
<reference evidence="3" key="1">
    <citation type="journal article" date="2015" name="Nature">
        <title>Complex archaea that bridge the gap between prokaryotes and eukaryotes.</title>
        <authorList>
            <person name="Spang A."/>
            <person name="Saw J.H."/>
            <person name="Jorgensen S.L."/>
            <person name="Zaremba-Niedzwiedzka K."/>
            <person name="Martijn J."/>
            <person name="Lind A.E."/>
            <person name="van Eijk R."/>
            <person name="Schleper C."/>
            <person name="Guy L."/>
            <person name="Ettema T.J."/>
        </authorList>
    </citation>
    <scope>NUCLEOTIDE SEQUENCE</scope>
</reference>
<dbReference type="GO" id="GO:0009244">
    <property type="term" value="P:lipopolysaccharide core region biosynthetic process"/>
    <property type="evidence" value="ECO:0007669"/>
    <property type="project" value="TreeGrafter"/>
</dbReference>
<dbReference type="Pfam" id="PF01075">
    <property type="entry name" value="Glyco_transf_9"/>
    <property type="match status" value="1"/>
</dbReference>
<sequence>MASYKVLAEGPGIGDALWLTALARNLKVQCPGDNIVTVSGYPTIFDNSPDVTKAVRFNEKVNGDFREIELHFNFTGHAIDGYCRQLGLKPPYIRRNFMYLDEGERYYAHSTIKEFKKVIAIQSQAGPWTRNKDWIPEYLNEVVKHFVGLGWRFMQVGGEDSVRLKNCYDFWGSVRQTAALMSECKLFLGPVSSGMHLASAVNIPALIIFGGREDPKVIALEGHDYIYNEVDCAPCWKIEPCGDKKCMDEIKPSLVIKYIEEMLVR</sequence>
<comment type="caution">
    <text evidence="3">The sequence shown here is derived from an EMBL/GenBank/DDBJ whole genome shotgun (WGS) entry which is preliminary data.</text>
</comment>
<dbReference type="InterPro" id="IPR002201">
    <property type="entry name" value="Glyco_trans_9"/>
</dbReference>
<dbReference type="CDD" id="cd03789">
    <property type="entry name" value="GT9_LPS_heptosyltransferase"/>
    <property type="match status" value="1"/>
</dbReference>
<name>A0A0F9LYE5_9ZZZZ</name>
<evidence type="ECO:0000256" key="1">
    <source>
        <dbReference type="ARBA" id="ARBA00022676"/>
    </source>
</evidence>
<gene>
    <name evidence="3" type="ORF">LCGC14_1140340</name>
</gene>
<evidence type="ECO:0000256" key="2">
    <source>
        <dbReference type="ARBA" id="ARBA00022679"/>
    </source>
</evidence>
<dbReference type="SUPFAM" id="SSF53756">
    <property type="entry name" value="UDP-Glycosyltransferase/glycogen phosphorylase"/>
    <property type="match status" value="1"/>
</dbReference>
<protein>
    <submittedName>
        <fullName evidence="3">Uncharacterized protein</fullName>
    </submittedName>
</protein>
<accession>A0A0F9LYE5</accession>
<keyword evidence="1" id="KW-0328">Glycosyltransferase</keyword>
<dbReference type="AlphaFoldDB" id="A0A0F9LYE5"/>
<dbReference type="InterPro" id="IPR051199">
    <property type="entry name" value="LPS_LOS_Heptosyltrfase"/>
</dbReference>
<dbReference type="GO" id="GO:0005829">
    <property type="term" value="C:cytosol"/>
    <property type="evidence" value="ECO:0007669"/>
    <property type="project" value="TreeGrafter"/>
</dbReference>
<keyword evidence="2" id="KW-0808">Transferase</keyword>
<dbReference type="PANTHER" id="PTHR30160">
    <property type="entry name" value="TETRAACYLDISACCHARIDE 4'-KINASE-RELATED"/>
    <property type="match status" value="1"/>
</dbReference>